<dbReference type="SUPFAM" id="SSF81301">
    <property type="entry name" value="Nucleotidyltransferase"/>
    <property type="match status" value="1"/>
</dbReference>
<dbReference type="CDD" id="cd05398">
    <property type="entry name" value="NT_ClassII-CCAase"/>
    <property type="match status" value="1"/>
</dbReference>
<evidence type="ECO:0000259" key="12">
    <source>
        <dbReference type="Pfam" id="PF01743"/>
    </source>
</evidence>
<feature type="binding site" evidence="11">
    <location>
        <position position="8"/>
    </location>
    <ligand>
        <name>CTP</name>
        <dbReference type="ChEBI" id="CHEBI:37563"/>
    </ligand>
</feature>
<keyword evidence="4 11" id="KW-0548">Nucleotidyltransferase</keyword>
<evidence type="ECO:0000256" key="6">
    <source>
        <dbReference type="ARBA" id="ARBA00022741"/>
    </source>
</evidence>
<keyword evidence="8 11" id="KW-0067">ATP-binding</keyword>
<dbReference type="AlphaFoldDB" id="A0A1X9N898"/>
<dbReference type="PANTHER" id="PTHR47545:SF1">
    <property type="entry name" value="MULTIFUNCTIONAL CCA PROTEIN"/>
    <property type="match status" value="1"/>
</dbReference>
<evidence type="ECO:0000256" key="10">
    <source>
        <dbReference type="ARBA" id="ARBA00022884"/>
    </source>
</evidence>
<evidence type="ECO:0000313" key="14">
    <source>
        <dbReference type="EMBL" id="ARN74298.1"/>
    </source>
</evidence>
<reference evidence="14 15" key="1">
    <citation type="submission" date="2016-11" db="EMBL/GenBank/DDBJ databases">
        <title>Trade-off between light-utilization and light-protection in marine flavobacteria.</title>
        <authorList>
            <person name="Kumagai Y."/>
        </authorList>
    </citation>
    <scope>NUCLEOTIDE SEQUENCE [LARGE SCALE GENOMIC DNA]</scope>
    <source>
        <strain evidence="14 15">NBRC 107125</strain>
    </source>
</reference>
<feature type="domain" description="Poly A polymerase head" evidence="12">
    <location>
        <begin position="3"/>
        <end position="122"/>
    </location>
</feature>
<feature type="domain" description="tRNA nucleotidyltransferase/poly(A) polymerase RNA and SrmB- binding" evidence="13">
    <location>
        <begin position="149"/>
        <end position="210"/>
    </location>
</feature>
<feature type="binding site" evidence="11">
    <location>
        <position position="21"/>
    </location>
    <ligand>
        <name>Mg(2+)</name>
        <dbReference type="ChEBI" id="CHEBI:18420"/>
    </ligand>
</feature>
<feature type="binding site" evidence="11">
    <location>
        <position position="137"/>
    </location>
    <ligand>
        <name>ATP</name>
        <dbReference type="ChEBI" id="CHEBI:30616"/>
    </ligand>
</feature>
<keyword evidence="2 11" id="KW-0808">Transferase</keyword>
<dbReference type="RefSeq" id="WP_085758436.1">
    <property type="nucleotide sequence ID" value="NZ_CP019343.1"/>
</dbReference>
<dbReference type="PANTHER" id="PTHR47545">
    <property type="entry name" value="MULTIFUNCTIONAL CCA PROTEIN"/>
    <property type="match status" value="1"/>
</dbReference>
<feature type="binding site" evidence="11">
    <location>
        <position position="91"/>
    </location>
    <ligand>
        <name>ATP</name>
        <dbReference type="ChEBI" id="CHEBI:30616"/>
    </ligand>
</feature>
<dbReference type="Gene3D" id="3.30.460.10">
    <property type="entry name" value="Beta Polymerase, domain 2"/>
    <property type="match status" value="1"/>
</dbReference>
<protein>
    <recommendedName>
        <fullName evidence="11">CCA-adding enzyme</fullName>
        <ecNumber evidence="11">2.7.7.72</ecNumber>
    </recommendedName>
    <alternativeName>
        <fullName evidence="11">CCA tRNA nucleotidyltransferase</fullName>
    </alternativeName>
    <alternativeName>
        <fullName evidence="11">tRNA CCA-pyrophosphorylase</fullName>
    </alternativeName>
    <alternativeName>
        <fullName evidence="11">tRNA adenylyl-/cytidylyl- transferase</fullName>
    </alternativeName>
    <alternativeName>
        <fullName evidence="11">tRNA nucleotidyltransferase</fullName>
    </alternativeName>
    <alternativeName>
        <fullName evidence="11">tRNA-NT</fullName>
    </alternativeName>
</protein>
<feature type="binding site" evidence="11">
    <location>
        <position position="140"/>
    </location>
    <ligand>
        <name>ATP</name>
        <dbReference type="ChEBI" id="CHEBI:30616"/>
    </ligand>
</feature>
<feature type="binding site" evidence="11">
    <location>
        <position position="140"/>
    </location>
    <ligand>
        <name>CTP</name>
        <dbReference type="ChEBI" id="CHEBI:37563"/>
    </ligand>
</feature>
<dbReference type="HAMAP" id="MF_01262">
    <property type="entry name" value="CCA_bact_type2"/>
    <property type="match status" value="1"/>
</dbReference>
<dbReference type="InterPro" id="IPR002646">
    <property type="entry name" value="PolA_pol_head_dom"/>
</dbReference>
<dbReference type="InterPro" id="IPR012006">
    <property type="entry name" value="CCA_bact"/>
</dbReference>
<evidence type="ECO:0000256" key="7">
    <source>
        <dbReference type="ARBA" id="ARBA00022800"/>
    </source>
</evidence>
<evidence type="ECO:0000256" key="5">
    <source>
        <dbReference type="ARBA" id="ARBA00022723"/>
    </source>
</evidence>
<dbReference type="EC" id="2.7.7.72" evidence="11"/>
<dbReference type="SUPFAM" id="SSF81891">
    <property type="entry name" value="Poly A polymerase C-terminal region-like"/>
    <property type="match status" value="1"/>
</dbReference>
<evidence type="ECO:0000256" key="11">
    <source>
        <dbReference type="HAMAP-Rule" id="MF_01262"/>
    </source>
</evidence>
<feature type="binding site" evidence="11">
    <location>
        <position position="23"/>
    </location>
    <ligand>
        <name>Mg(2+)</name>
        <dbReference type="ChEBI" id="CHEBI:18420"/>
    </ligand>
</feature>
<dbReference type="Gene3D" id="1.10.3090.10">
    <property type="entry name" value="cca-adding enzyme, domain 2"/>
    <property type="match status" value="1"/>
</dbReference>
<feature type="binding site" evidence="11">
    <location>
        <position position="91"/>
    </location>
    <ligand>
        <name>CTP</name>
        <dbReference type="ChEBI" id="CHEBI:37563"/>
    </ligand>
</feature>
<dbReference type="GO" id="GO:0000287">
    <property type="term" value="F:magnesium ion binding"/>
    <property type="evidence" value="ECO:0007669"/>
    <property type="project" value="UniProtKB-UniRule"/>
</dbReference>
<dbReference type="KEGG" id="osg:BST96_09280"/>
<keyword evidence="9 11" id="KW-0460">Magnesium</keyword>
<feature type="binding site" evidence="11">
    <location>
        <position position="11"/>
    </location>
    <ligand>
        <name>CTP</name>
        <dbReference type="ChEBI" id="CHEBI:37563"/>
    </ligand>
</feature>
<dbReference type="GO" id="GO:0042245">
    <property type="term" value="P:RNA repair"/>
    <property type="evidence" value="ECO:0007669"/>
    <property type="project" value="UniProtKB-KW"/>
</dbReference>
<feature type="binding site" evidence="11">
    <location>
        <position position="8"/>
    </location>
    <ligand>
        <name>ATP</name>
        <dbReference type="ChEBI" id="CHEBI:30616"/>
    </ligand>
</feature>
<dbReference type="PIRSF" id="PIRSF000813">
    <property type="entry name" value="CCA_bact"/>
    <property type="match status" value="1"/>
</dbReference>
<dbReference type="InterPro" id="IPR043519">
    <property type="entry name" value="NT_sf"/>
</dbReference>
<keyword evidence="15" id="KW-1185">Reference proteome</keyword>
<dbReference type="GO" id="GO:0160016">
    <property type="term" value="F:CCACCA tRNA nucleotidyltransferase activity"/>
    <property type="evidence" value="ECO:0007669"/>
    <property type="project" value="RHEA"/>
</dbReference>
<proteinExistence type="inferred from homology"/>
<evidence type="ECO:0000256" key="2">
    <source>
        <dbReference type="ARBA" id="ARBA00022679"/>
    </source>
</evidence>
<keyword evidence="10 11" id="KW-0694">RNA-binding</keyword>
<evidence type="ECO:0000259" key="13">
    <source>
        <dbReference type="Pfam" id="PF12627"/>
    </source>
</evidence>
<comment type="catalytic activity">
    <reaction evidence="11">
        <text>a tRNA with a 3' CCA end + 2 CTP + ATP = a tRNA with a 3' CCACCA end + 3 diphosphate</text>
        <dbReference type="Rhea" id="RHEA:76235"/>
        <dbReference type="Rhea" id="RHEA-COMP:10468"/>
        <dbReference type="Rhea" id="RHEA-COMP:18655"/>
        <dbReference type="ChEBI" id="CHEBI:30616"/>
        <dbReference type="ChEBI" id="CHEBI:33019"/>
        <dbReference type="ChEBI" id="CHEBI:37563"/>
        <dbReference type="ChEBI" id="CHEBI:83071"/>
        <dbReference type="ChEBI" id="CHEBI:195187"/>
    </reaction>
</comment>
<evidence type="ECO:0000256" key="9">
    <source>
        <dbReference type="ARBA" id="ARBA00022842"/>
    </source>
</evidence>
<evidence type="ECO:0000256" key="4">
    <source>
        <dbReference type="ARBA" id="ARBA00022695"/>
    </source>
</evidence>
<feature type="binding site" evidence="11">
    <location>
        <position position="11"/>
    </location>
    <ligand>
        <name>ATP</name>
        <dbReference type="ChEBI" id="CHEBI:30616"/>
    </ligand>
</feature>
<gene>
    <name evidence="11" type="primary">cca</name>
    <name evidence="14" type="ORF">BST96_09280</name>
</gene>
<evidence type="ECO:0000256" key="1">
    <source>
        <dbReference type="ARBA" id="ARBA00001946"/>
    </source>
</evidence>
<dbReference type="Pfam" id="PF01743">
    <property type="entry name" value="PolyA_pol"/>
    <property type="match status" value="1"/>
</dbReference>
<keyword evidence="5 11" id="KW-0479">Metal-binding</keyword>
<dbReference type="EMBL" id="CP019343">
    <property type="protein sequence ID" value="ARN74298.1"/>
    <property type="molecule type" value="Genomic_DNA"/>
</dbReference>
<dbReference type="Pfam" id="PF12627">
    <property type="entry name" value="PolyA_pol_RNAbd"/>
    <property type="match status" value="1"/>
</dbReference>
<feature type="binding site" evidence="11">
    <location>
        <position position="137"/>
    </location>
    <ligand>
        <name>CTP</name>
        <dbReference type="ChEBI" id="CHEBI:37563"/>
    </ligand>
</feature>
<keyword evidence="6 11" id="KW-0547">Nucleotide-binding</keyword>
<evidence type="ECO:0000256" key="3">
    <source>
        <dbReference type="ARBA" id="ARBA00022694"/>
    </source>
</evidence>
<organism evidence="14 15">
    <name type="scientific">Oceanicoccus sagamiensis</name>
    <dbReference type="NCBI Taxonomy" id="716816"/>
    <lineage>
        <taxon>Bacteria</taxon>
        <taxon>Pseudomonadati</taxon>
        <taxon>Pseudomonadota</taxon>
        <taxon>Gammaproteobacteria</taxon>
        <taxon>Cellvibrionales</taxon>
        <taxon>Spongiibacteraceae</taxon>
        <taxon>Oceanicoccus</taxon>
    </lineage>
</organism>
<comment type="cofactor">
    <cofactor evidence="1 11">
        <name>Mg(2+)</name>
        <dbReference type="ChEBI" id="CHEBI:18420"/>
    </cofactor>
</comment>
<dbReference type="InterPro" id="IPR050124">
    <property type="entry name" value="tRNA_CCA-adding_enzyme"/>
</dbReference>
<dbReference type="Proteomes" id="UP000193450">
    <property type="component" value="Chromosome"/>
</dbReference>
<dbReference type="GO" id="GO:0004810">
    <property type="term" value="F:CCA tRNA nucleotidyltransferase activity"/>
    <property type="evidence" value="ECO:0007669"/>
    <property type="project" value="UniProtKB-UniRule"/>
</dbReference>
<keyword evidence="3 11" id="KW-0819">tRNA processing</keyword>
<dbReference type="STRING" id="716816.BST96_09280"/>
<evidence type="ECO:0000313" key="15">
    <source>
        <dbReference type="Proteomes" id="UP000193450"/>
    </source>
</evidence>
<dbReference type="InterPro" id="IPR032828">
    <property type="entry name" value="PolyA_RNA-bd"/>
</dbReference>
<comment type="catalytic activity">
    <reaction evidence="11">
        <text>a tRNA precursor + 2 CTP + ATP = a tRNA with a 3' CCA end + 3 diphosphate</text>
        <dbReference type="Rhea" id="RHEA:14433"/>
        <dbReference type="Rhea" id="RHEA-COMP:10465"/>
        <dbReference type="Rhea" id="RHEA-COMP:10468"/>
        <dbReference type="ChEBI" id="CHEBI:30616"/>
        <dbReference type="ChEBI" id="CHEBI:33019"/>
        <dbReference type="ChEBI" id="CHEBI:37563"/>
        <dbReference type="ChEBI" id="CHEBI:74896"/>
        <dbReference type="ChEBI" id="CHEBI:83071"/>
        <dbReference type="EC" id="2.7.7.72"/>
    </reaction>
</comment>
<comment type="similarity">
    <text evidence="11">Belongs to the tRNA nucleotidyltransferase/poly(A) polymerase family. Bacterial CCA-adding enzyme type 2 subfamily.</text>
</comment>
<dbReference type="GO" id="GO:0001680">
    <property type="term" value="P:tRNA 3'-terminal CCA addition"/>
    <property type="evidence" value="ECO:0007669"/>
    <property type="project" value="UniProtKB-UniRule"/>
</dbReference>
<dbReference type="GO" id="GO:0005524">
    <property type="term" value="F:ATP binding"/>
    <property type="evidence" value="ECO:0007669"/>
    <property type="project" value="UniProtKB-UniRule"/>
</dbReference>
<evidence type="ECO:0000256" key="8">
    <source>
        <dbReference type="ARBA" id="ARBA00022840"/>
    </source>
</evidence>
<dbReference type="OrthoDB" id="9805698at2"/>
<keyword evidence="7 11" id="KW-0692">RNA repair</keyword>
<dbReference type="GO" id="GO:0000049">
    <property type="term" value="F:tRNA binding"/>
    <property type="evidence" value="ECO:0007669"/>
    <property type="project" value="UniProtKB-UniRule"/>
</dbReference>
<accession>A0A1X9N898</accession>
<name>A0A1X9N898_9GAMM</name>
<sequence length="366" mass="41783">MKTYLVGGAVRDKLLGVPYHEHDWVVVGATPEDLLSQGYQAVGKDFPVFLHPETKEEYALARTERKSGPGYTGFDCYASPDVTLEEDLIRRDLTINAMAEDNDGSIIDPYGGQRDLEKKYLRHVSAAFIEDPLRVLRIARFYARYHYLGFQIADETLQLMQTISTGDELLALPAERVWKEMEKALREQSPQQFFIALQQTKALDKLMPELSLLTAEQFSIVQKASEHKLSLTRFALLLSQLDTHSAETLCEKIKAPKEYKELAMLLARHQQYDSEIVNRAEVLLDTLEQLDPFRREQRFEHFLQCCELKFDSPRTTQQLRDAFIACKAINAGELAKQGLKGKAIAKALYSLRLEAIHQLLTTTDKE</sequence>
<comment type="function">
    <text evidence="11">Catalyzes the addition and repair of the essential 3'-terminal CCA sequence in tRNAs without using a nucleic acid template. Adds these three nucleotides in the order of C, C, and A to the tRNA nucleotide-73, using CTP and ATP as substrates and producing inorganic pyrophosphate. tRNA 3'-terminal CCA addition is required both for tRNA processing and repair. Also involved in tRNA surveillance by mediating tandem CCA addition to generate a CCACCA at the 3' terminus of unstable tRNAs. While stable tRNAs receive only 3'-terminal CCA, unstable tRNAs are marked with CCACCA and rapidly degraded.</text>
</comment>
<comment type="miscellaneous">
    <text evidence="11">A single active site specifically recognizes both ATP and CTP and is responsible for their addition.</text>
</comment>